<feature type="region of interest" description="Disordered" evidence="1">
    <location>
        <begin position="1"/>
        <end position="52"/>
    </location>
</feature>
<evidence type="ECO:0000256" key="1">
    <source>
        <dbReference type="SAM" id="MobiDB-lite"/>
    </source>
</evidence>
<dbReference type="STRING" id="571915.CMUST_03815"/>
<reference evidence="2 3" key="1">
    <citation type="journal article" date="2015" name="Genome Announc.">
        <title>Complete Genome Sequence of the Type Strain Corynebacterium mustelae DSM 45274, Isolated from Various Tissues of a Male Ferret with Lethal Sepsis.</title>
        <authorList>
            <person name="Ruckert C."/>
            <person name="Eimer J."/>
            <person name="Winkler A."/>
            <person name="Tauch A."/>
        </authorList>
    </citation>
    <scope>NUCLEOTIDE SEQUENCE [LARGE SCALE GENOMIC DNA]</scope>
    <source>
        <strain evidence="2 3">DSM 45274</strain>
    </source>
</reference>
<name>A0A0G3H223_9CORY</name>
<reference evidence="3" key="2">
    <citation type="submission" date="2015-05" db="EMBL/GenBank/DDBJ databases">
        <title>Complete genome sequence of Corynebacterium mustelae DSM 45274, isolated from various tissues of a male ferret with lethal sepsis.</title>
        <authorList>
            <person name="Ruckert C."/>
            <person name="Albersmeier A."/>
            <person name="Winkler A."/>
            <person name="Tauch A."/>
        </authorList>
    </citation>
    <scope>NUCLEOTIDE SEQUENCE [LARGE SCALE GENOMIC DNA]</scope>
    <source>
        <strain evidence="3">DSM 45274</strain>
    </source>
</reference>
<protein>
    <submittedName>
        <fullName evidence="2">Putative DUF1025 family protein</fullName>
    </submittedName>
</protein>
<dbReference type="PATRIC" id="fig|571915.4.peg.815"/>
<dbReference type="AlphaFoldDB" id="A0A0G3H223"/>
<dbReference type="InterPro" id="IPR010428">
    <property type="entry name" value="Zincin_1"/>
</dbReference>
<organism evidence="2 3">
    <name type="scientific">Corynebacterium mustelae</name>
    <dbReference type="NCBI Taxonomy" id="571915"/>
    <lineage>
        <taxon>Bacteria</taxon>
        <taxon>Bacillati</taxon>
        <taxon>Actinomycetota</taxon>
        <taxon>Actinomycetes</taxon>
        <taxon>Mycobacteriales</taxon>
        <taxon>Corynebacteriaceae</taxon>
        <taxon>Corynebacterium</taxon>
    </lineage>
</organism>
<keyword evidence="3" id="KW-1185">Reference proteome</keyword>
<evidence type="ECO:0000313" key="3">
    <source>
        <dbReference type="Proteomes" id="UP000035199"/>
    </source>
</evidence>
<dbReference type="EMBL" id="CP011542">
    <property type="protein sequence ID" value="AKK05107.1"/>
    <property type="molecule type" value="Genomic_DNA"/>
</dbReference>
<dbReference type="Proteomes" id="UP000035199">
    <property type="component" value="Chromosome"/>
</dbReference>
<dbReference type="CDD" id="cd12954">
    <property type="entry name" value="MMP_TTHA0227_like_1"/>
    <property type="match status" value="1"/>
</dbReference>
<dbReference type="Pfam" id="PF06262">
    <property type="entry name" value="Zincin_1"/>
    <property type="match status" value="1"/>
</dbReference>
<gene>
    <name evidence="2" type="ORF">CMUST_03815</name>
</gene>
<dbReference type="InterPro" id="IPR038555">
    <property type="entry name" value="Zincin_1_sf"/>
</dbReference>
<dbReference type="SUPFAM" id="SSF55486">
    <property type="entry name" value="Metalloproteases ('zincins'), catalytic domain"/>
    <property type="match status" value="1"/>
</dbReference>
<evidence type="ECO:0000313" key="2">
    <source>
        <dbReference type="EMBL" id="AKK05107.1"/>
    </source>
</evidence>
<sequence>MRENDSSPLGHNSADPSGKVSHIAPGNGAGRNRMSGGRNRRPRDRHGRGLRGPILPFEVPRFRNRTQIFDAAVLEAYAPIQHRFADNLSQLDIAVDTIPRMRLNADVDSFPEEIVADGPVPLGRVIQAGIDSHGRPTRARIVLFRMPIEQRCRDSAERQELLAMVLAQLVAHYLNVAPEDIDPNFRPL</sequence>
<proteinExistence type="predicted"/>
<feature type="compositionally biased region" description="Basic residues" evidence="1">
    <location>
        <begin position="38"/>
        <end position="49"/>
    </location>
</feature>
<accession>A0A0G3H223</accession>
<feature type="compositionally biased region" description="Polar residues" evidence="1">
    <location>
        <begin position="1"/>
        <end position="10"/>
    </location>
</feature>
<dbReference type="Gene3D" id="3.30.2010.20">
    <property type="match status" value="1"/>
</dbReference>
<dbReference type="KEGG" id="cmv:CMUST_03815"/>